<organism evidence="2 4">
    <name type="scientific">Limosilactobacillus fermentum</name>
    <name type="common">Lactobacillus fermentum</name>
    <dbReference type="NCBI Taxonomy" id="1613"/>
    <lineage>
        <taxon>Bacteria</taxon>
        <taxon>Bacillati</taxon>
        <taxon>Bacillota</taxon>
        <taxon>Bacilli</taxon>
        <taxon>Lactobacillales</taxon>
        <taxon>Lactobacillaceae</taxon>
        <taxon>Limosilactobacillus</taxon>
    </lineage>
</organism>
<gene>
    <name evidence="1" type="ORF">LF01B1_00810</name>
    <name evidence="2" type="ORF">P8634_03885</name>
</gene>
<accession>A0AAJ5ZWM6</accession>
<evidence type="ECO:0000313" key="4">
    <source>
        <dbReference type="Proteomes" id="UP001218104"/>
    </source>
</evidence>
<dbReference type="EMBL" id="CP121468">
    <property type="protein sequence ID" value="WFR89859.1"/>
    <property type="molecule type" value="Genomic_DNA"/>
</dbReference>
<dbReference type="Proteomes" id="UP001218104">
    <property type="component" value="Chromosome"/>
</dbReference>
<proteinExistence type="predicted"/>
<evidence type="ECO:0000313" key="1">
    <source>
        <dbReference type="EMBL" id="GIC71066.1"/>
    </source>
</evidence>
<reference evidence="2" key="2">
    <citation type="submission" date="2023-04" db="EMBL/GenBank/DDBJ databases">
        <title>Genomic of Limosilactobacillus fermentum MSJK0025.</title>
        <authorList>
            <person name="Yang S."/>
        </authorList>
    </citation>
    <scope>NUCLEOTIDE SEQUENCE</scope>
    <source>
        <strain evidence="2">MSJK0025</strain>
    </source>
</reference>
<dbReference type="RefSeq" id="WP_057195090.1">
    <property type="nucleotide sequence ID" value="NZ_BOLH01000001.1"/>
</dbReference>
<name>A0AAJ5ZWM6_LIMFE</name>
<evidence type="ECO:0000313" key="3">
    <source>
        <dbReference type="Proteomes" id="UP000653631"/>
    </source>
</evidence>
<dbReference type="AlphaFoldDB" id="A0AAJ5ZWM6"/>
<dbReference type="EMBL" id="BOLH01000001">
    <property type="protein sequence ID" value="GIC71066.1"/>
    <property type="molecule type" value="Genomic_DNA"/>
</dbReference>
<dbReference type="Proteomes" id="UP000653631">
    <property type="component" value="Unassembled WGS sequence"/>
</dbReference>
<sequence>MANHIESLFIDDLLLNYLDDFCNNAGVSRSVFLKNFYTTVAKMGELPFEPAATSHFAARFSGCPLAEDDFSSDNDRGDWFSQLESYPNGSLLPERSSPWTNG</sequence>
<reference evidence="1 3" key="1">
    <citation type="submission" date="2021-01" db="EMBL/GenBank/DDBJ databases">
        <title>Development of a method for detection of lactic acid bacteria that cause putrefactive shochu mash.</title>
        <authorList>
            <person name="Takashita H."/>
            <person name="Fujihara E."/>
            <person name="Takayama K."/>
            <person name="Yamamoto H."/>
            <person name="Mizutani M."/>
            <person name="Kajiwara Y."/>
        </authorList>
    </citation>
    <scope>NUCLEOTIDE SEQUENCE [LARGE SCALE GENOMIC DNA]</scope>
    <source>
        <strain evidence="1 3">01-B1</strain>
    </source>
</reference>
<evidence type="ECO:0000313" key="2">
    <source>
        <dbReference type="EMBL" id="WFR89859.1"/>
    </source>
</evidence>
<protein>
    <submittedName>
        <fullName evidence="2">Uncharacterized protein</fullName>
    </submittedName>
</protein>